<dbReference type="PANTHER" id="PTHR13954:SF6">
    <property type="entry name" value="NON-SPECIFIC SERINE_THREONINE PROTEIN KINASE"/>
    <property type="match status" value="1"/>
</dbReference>
<dbReference type="SUPFAM" id="SSF56112">
    <property type="entry name" value="Protein kinase-like (PK-like)"/>
    <property type="match status" value="1"/>
</dbReference>
<reference evidence="6" key="1">
    <citation type="submission" date="2023-03" db="EMBL/GenBank/DDBJ databases">
        <authorList>
            <person name="Julca I."/>
        </authorList>
    </citation>
    <scope>NUCLEOTIDE SEQUENCE</scope>
</reference>
<organism evidence="6 7">
    <name type="scientific">Oldenlandia corymbosa var. corymbosa</name>
    <dbReference type="NCBI Taxonomy" id="529605"/>
    <lineage>
        <taxon>Eukaryota</taxon>
        <taxon>Viridiplantae</taxon>
        <taxon>Streptophyta</taxon>
        <taxon>Embryophyta</taxon>
        <taxon>Tracheophyta</taxon>
        <taxon>Spermatophyta</taxon>
        <taxon>Magnoliopsida</taxon>
        <taxon>eudicotyledons</taxon>
        <taxon>Gunneridae</taxon>
        <taxon>Pentapetalae</taxon>
        <taxon>asterids</taxon>
        <taxon>lamiids</taxon>
        <taxon>Gentianales</taxon>
        <taxon>Rubiaceae</taxon>
        <taxon>Rubioideae</taxon>
        <taxon>Spermacoceae</taxon>
        <taxon>Hedyotis-Oldenlandia complex</taxon>
        <taxon>Oldenlandia</taxon>
    </lineage>
</organism>
<name>A0AAV1E823_OLDCO</name>
<dbReference type="GO" id="GO:0004674">
    <property type="term" value="F:protein serine/threonine kinase activity"/>
    <property type="evidence" value="ECO:0007669"/>
    <property type="project" value="InterPro"/>
</dbReference>
<protein>
    <submittedName>
        <fullName evidence="6">OLC1v1016830C1</fullName>
    </submittedName>
</protein>
<dbReference type="AlphaFoldDB" id="A0AAV1E823"/>
<dbReference type="Proteomes" id="UP001161247">
    <property type="component" value="Chromosome 8"/>
</dbReference>
<dbReference type="InterPro" id="IPR045133">
    <property type="entry name" value="IRE1/2-like"/>
</dbReference>
<feature type="domain" description="KEN" evidence="5">
    <location>
        <begin position="382"/>
        <end position="532"/>
    </location>
</feature>
<dbReference type="Pfam" id="PF06479">
    <property type="entry name" value="Ribonuc_2-5A"/>
    <property type="match status" value="1"/>
</dbReference>
<evidence type="ECO:0000256" key="3">
    <source>
        <dbReference type="ARBA" id="ARBA00022840"/>
    </source>
</evidence>
<dbReference type="InterPro" id="IPR038357">
    <property type="entry name" value="KEN_sf"/>
</dbReference>
<dbReference type="InterPro" id="IPR000719">
    <property type="entry name" value="Prot_kinase_dom"/>
</dbReference>
<dbReference type="EMBL" id="OX459125">
    <property type="protein sequence ID" value="CAI9115829.1"/>
    <property type="molecule type" value="Genomic_DNA"/>
</dbReference>
<dbReference type="PROSITE" id="PS00108">
    <property type="entry name" value="PROTEIN_KINASE_ST"/>
    <property type="match status" value="1"/>
</dbReference>
<dbReference type="PANTHER" id="PTHR13954">
    <property type="entry name" value="IRE1-RELATED"/>
    <property type="match status" value="1"/>
</dbReference>
<dbReference type="Gene3D" id="1.20.1440.180">
    <property type="entry name" value="KEN domain"/>
    <property type="match status" value="1"/>
</dbReference>
<dbReference type="GO" id="GO:0006397">
    <property type="term" value="P:mRNA processing"/>
    <property type="evidence" value="ECO:0007669"/>
    <property type="project" value="InterPro"/>
</dbReference>
<feature type="domain" description="Protein kinase" evidence="4">
    <location>
        <begin position="86"/>
        <end position="379"/>
    </location>
</feature>
<dbReference type="GO" id="GO:0036498">
    <property type="term" value="P:IRE1-mediated unfolded protein response"/>
    <property type="evidence" value="ECO:0007669"/>
    <property type="project" value="TreeGrafter"/>
</dbReference>
<keyword evidence="2" id="KW-0547">Nucleotide-binding</keyword>
<keyword evidence="3" id="KW-0067">ATP-binding</keyword>
<dbReference type="GO" id="GO:1990604">
    <property type="term" value="C:IRE1-TRAF2-ASK1 complex"/>
    <property type="evidence" value="ECO:0007669"/>
    <property type="project" value="TreeGrafter"/>
</dbReference>
<dbReference type="InterPro" id="IPR010513">
    <property type="entry name" value="KEN_dom"/>
</dbReference>
<dbReference type="Gene3D" id="3.30.200.20">
    <property type="entry name" value="Phosphorylase Kinase, domain 1"/>
    <property type="match status" value="1"/>
</dbReference>
<dbReference type="GO" id="GO:0051082">
    <property type="term" value="F:unfolded protein binding"/>
    <property type="evidence" value="ECO:0007669"/>
    <property type="project" value="TreeGrafter"/>
</dbReference>
<dbReference type="InterPro" id="IPR011009">
    <property type="entry name" value="Kinase-like_dom_sf"/>
</dbReference>
<dbReference type="SMART" id="SM00220">
    <property type="entry name" value="S_TKc"/>
    <property type="match status" value="1"/>
</dbReference>
<dbReference type="Gene3D" id="1.10.510.10">
    <property type="entry name" value="Transferase(Phosphotransferase) domain 1"/>
    <property type="match status" value="1"/>
</dbReference>
<gene>
    <name evidence="6" type="ORF">OLC1_LOCUS22275</name>
</gene>
<dbReference type="SMART" id="SM00580">
    <property type="entry name" value="PUG"/>
    <property type="match status" value="1"/>
</dbReference>
<dbReference type="Pfam" id="PF00069">
    <property type="entry name" value="Pkinase"/>
    <property type="match status" value="1"/>
</dbReference>
<dbReference type="PROSITE" id="PS51392">
    <property type="entry name" value="KEN"/>
    <property type="match status" value="1"/>
</dbReference>
<evidence type="ECO:0000256" key="1">
    <source>
        <dbReference type="ARBA" id="ARBA00022729"/>
    </source>
</evidence>
<evidence type="ECO:0000256" key="2">
    <source>
        <dbReference type="ARBA" id="ARBA00022741"/>
    </source>
</evidence>
<sequence>MDDTEFIVEALREYLRLAAYLVSDIPIYWFWLCVTANTKWMIDHWFINGEVKELFKCLLIYAVLSLRFIERPDRNTTTGRPMGKLNRTDNEIAKGANGTVVYEGTYEYEFDGRIEIQEVAVKRLVKAHTSTDYKEVRNLIATDGHPYTARFFGVQEDDDFVYIILERCICNLYDLVHMFSGKNSGAQDSNYIVRMGKVKNAIQGTKLWEGNNNETPSHTLIKLMRDMAVGLAHLHLIGMVHRDLKPENMLIINKPGLCLKLSDMGLSKRLPPGMVSLGPLATGFGTPGWQPQEVLCGGSQTMAVDLFSLGCVYYFCITAGELPFGDTHAERDHNIRSANEADLSSLDKQPEAKELISCLLNHVPTHRPTAEVVLAHPLFWDDGNRLAFLGETKVKLDGEPRNSQLFIDLNSRLTSSIVLNGRREWIDALDSDLRTLVWKENLGRINYKFKSVTDLVRLIRNKYVHFDDFPDDIKKLLGSTTPPQGNQGKLEVNPEAYYNYFASLFPNLLIEVYKVMKRHCENDKNFARFFKKLSTSI</sequence>
<evidence type="ECO:0000259" key="5">
    <source>
        <dbReference type="PROSITE" id="PS51392"/>
    </source>
</evidence>
<evidence type="ECO:0000313" key="6">
    <source>
        <dbReference type="EMBL" id="CAI9115829.1"/>
    </source>
</evidence>
<evidence type="ECO:0000259" key="4">
    <source>
        <dbReference type="PROSITE" id="PS50011"/>
    </source>
</evidence>
<dbReference type="InterPro" id="IPR008271">
    <property type="entry name" value="Ser/Thr_kinase_AS"/>
</dbReference>
<keyword evidence="1" id="KW-0732">Signal</keyword>
<dbReference type="PROSITE" id="PS50011">
    <property type="entry name" value="PROTEIN_KINASE_DOM"/>
    <property type="match status" value="1"/>
</dbReference>
<dbReference type="GO" id="GO:0004521">
    <property type="term" value="F:RNA endonuclease activity"/>
    <property type="evidence" value="ECO:0007669"/>
    <property type="project" value="InterPro"/>
</dbReference>
<accession>A0AAV1E823</accession>
<proteinExistence type="predicted"/>
<keyword evidence="7" id="KW-1185">Reference proteome</keyword>
<dbReference type="GO" id="GO:0005524">
    <property type="term" value="F:ATP binding"/>
    <property type="evidence" value="ECO:0007669"/>
    <property type="project" value="UniProtKB-KW"/>
</dbReference>
<evidence type="ECO:0000313" key="7">
    <source>
        <dbReference type="Proteomes" id="UP001161247"/>
    </source>
</evidence>